<evidence type="ECO:0000313" key="4">
    <source>
        <dbReference type="Proteomes" id="UP000077266"/>
    </source>
</evidence>
<dbReference type="STRING" id="1314781.A0A165Z0E2"/>
<evidence type="ECO:0000313" key="3">
    <source>
        <dbReference type="EMBL" id="KZV78289.1"/>
    </source>
</evidence>
<dbReference type="AlphaFoldDB" id="A0A165Z0E2"/>
<dbReference type="InterPro" id="IPR018535">
    <property type="entry name" value="DUF1996"/>
</dbReference>
<evidence type="ECO:0000256" key="1">
    <source>
        <dbReference type="SAM" id="SignalP"/>
    </source>
</evidence>
<feature type="signal peptide" evidence="1">
    <location>
        <begin position="1"/>
        <end position="20"/>
    </location>
</feature>
<proteinExistence type="predicted"/>
<dbReference type="OrthoDB" id="74764at2759"/>
<organism evidence="3 4">
    <name type="scientific">Exidia glandulosa HHB12029</name>
    <dbReference type="NCBI Taxonomy" id="1314781"/>
    <lineage>
        <taxon>Eukaryota</taxon>
        <taxon>Fungi</taxon>
        <taxon>Dikarya</taxon>
        <taxon>Basidiomycota</taxon>
        <taxon>Agaricomycotina</taxon>
        <taxon>Agaricomycetes</taxon>
        <taxon>Auriculariales</taxon>
        <taxon>Exidiaceae</taxon>
        <taxon>Exidia</taxon>
    </lineage>
</organism>
<dbReference type="PANTHER" id="PTHR43662:SF3">
    <property type="entry name" value="DOMAIN PROTEIN, PUTATIVE (AFU_ORTHOLOGUE AFUA_6G11970)-RELATED"/>
    <property type="match status" value="1"/>
</dbReference>
<dbReference type="InParanoid" id="A0A165Z0E2"/>
<feature type="domain" description="DUF1996" evidence="2">
    <location>
        <begin position="36"/>
        <end position="159"/>
    </location>
</feature>
<dbReference type="EMBL" id="KV426989">
    <property type="protein sequence ID" value="KZV78289.1"/>
    <property type="molecule type" value="Genomic_DNA"/>
</dbReference>
<feature type="chain" id="PRO_5007869774" description="DUF1996 domain-containing protein" evidence="1">
    <location>
        <begin position="21"/>
        <end position="165"/>
    </location>
</feature>
<keyword evidence="1" id="KW-0732">Signal</keyword>
<sequence>MFSLALVALTLAAAASPADAFFRMNCAQPVTTMRADPIVTPGIVASHVHQVLGGNGFNFNQTFADARKSSCSTCQARSDLSNYWTPNLYYRAKNGSFHNVNQIGGGTVYYLQRRGTANEKLHAFPEGFRMLAGTPGLRSYDANSLAQRAISFNCLDFSGKNSGEF</sequence>
<accession>A0A165Z0E2</accession>
<evidence type="ECO:0000259" key="2">
    <source>
        <dbReference type="Pfam" id="PF09362"/>
    </source>
</evidence>
<dbReference type="PANTHER" id="PTHR43662">
    <property type="match status" value="1"/>
</dbReference>
<reference evidence="3 4" key="1">
    <citation type="journal article" date="2016" name="Mol. Biol. Evol.">
        <title>Comparative Genomics of Early-Diverging Mushroom-Forming Fungi Provides Insights into the Origins of Lignocellulose Decay Capabilities.</title>
        <authorList>
            <person name="Nagy L.G."/>
            <person name="Riley R."/>
            <person name="Tritt A."/>
            <person name="Adam C."/>
            <person name="Daum C."/>
            <person name="Floudas D."/>
            <person name="Sun H."/>
            <person name="Yadav J.S."/>
            <person name="Pangilinan J."/>
            <person name="Larsson K.H."/>
            <person name="Matsuura K."/>
            <person name="Barry K."/>
            <person name="Labutti K."/>
            <person name="Kuo R."/>
            <person name="Ohm R.A."/>
            <person name="Bhattacharya S.S."/>
            <person name="Shirouzu T."/>
            <person name="Yoshinaga Y."/>
            <person name="Martin F.M."/>
            <person name="Grigoriev I.V."/>
            <person name="Hibbett D.S."/>
        </authorList>
    </citation>
    <scope>NUCLEOTIDE SEQUENCE [LARGE SCALE GENOMIC DNA]</scope>
    <source>
        <strain evidence="3 4">HHB12029</strain>
    </source>
</reference>
<dbReference type="Pfam" id="PF09362">
    <property type="entry name" value="DUF1996"/>
    <property type="match status" value="1"/>
</dbReference>
<protein>
    <recommendedName>
        <fullName evidence="2">DUF1996 domain-containing protein</fullName>
    </recommendedName>
</protein>
<feature type="non-terminal residue" evidence="3">
    <location>
        <position position="165"/>
    </location>
</feature>
<gene>
    <name evidence="3" type="ORF">EXIGLDRAFT_662614</name>
</gene>
<keyword evidence="4" id="KW-1185">Reference proteome</keyword>
<name>A0A165Z0E2_EXIGL</name>
<dbReference type="Proteomes" id="UP000077266">
    <property type="component" value="Unassembled WGS sequence"/>
</dbReference>